<evidence type="ECO:0000313" key="2">
    <source>
        <dbReference type="EMBL" id="VDO36365.1"/>
    </source>
</evidence>
<accession>A0A0N4WEF1</accession>
<sequence>MALSQRYRSENCTQAPPTQQFSKEETSRSSVSSAVMAEEPGTAPQEQKTVTFKLYLDCAIINIQFKDKHDLFESLKKKLDDLGIPITSVYSTDINKKPLQLKDADAVALAAGSNRKPLFAHIQDDDAECPDGHDLPLWQRHGHGRHSHRRHSSTSHGSRSHEHSPEPFLHRPGDHDHPDSHHPEHPCQPPHPPPPPPSYFRCFCGAFGPHGMGFGCRPIPFHGHGFGHGYGHGFRHGQGCKQGYSHGAPCSACEPKHQCPAFGRNSRHHCPGCGGNGFHG</sequence>
<gene>
    <name evidence="2" type="ORF">HPLM_LOCUS9007</name>
</gene>
<proteinExistence type="predicted"/>
<organism evidence="4">
    <name type="scientific">Haemonchus placei</name>
    <name type="common">Barber's pole worm</name>
    <dbReference type="NCBI Taxonomy" id="6290"/>
    <lineage>
        <taxon>Eukaryota</taxon>
        <taxon>Metazoa</taxon>
        <taxon>Ecdysozoa</taxon>
        <taxon>Nematoda</taxon>
        <taxon>Chromadorea</taxon>
        <taxon>Rhabditida</taxon>
        <taxon>Rhabditina</taxon>
        <taxon>Rhabditomorpha</taxon>
        <taxon>Strongyloidea</taxon>
        <taxon>Trichostrongylidae</taxon>
        <taxon>Haemonchus</taxon>
    </lineage>
</organism>
<reference evidence="4" key="1">
    <citation type="submission" date="2017-02" db="UniProtKB">
        <authorList>
            <consortium name="WormBaseParasite"/>
        </authorList>
    </citation>
    <scope>IDENTIFICATION</scope>
</reference>
<feature type="compositionally biased region" description="Basic residues" evidence="1">
    <location>
        <begin position="140"/>
        <end position="153"/>
    </location>
</feature>
<feature type="compositionally biased region" description="Low complexity" evidence="1">
    <location>
        <begin position="28"/>
        <end position="39"/>
    </location>
</feature>
<dbReference type="AlphaFoldDB" id="A0A0N4WEF1"/>
<keyword evidence="3" id="KW-1185">Reference proteome</keyword>
<evidence type="ECO:0000313" key="4">
    <source>
        <dbReference type="WBParaSite" id="HPLM_0000901501-mRNA-1"/>
    </source>
</evidence>
<dbReference type="EMBL" id="UZAF01016977">
    <property type="protein sequence ID" value="VDO36365.1"/>
    <property type="molecule type" value="Genomic_DNA"/>
</dbReference>
<dbReference type="Proteomes" id="UP000268014">
    <property type="component" value="Unassembled WGS sequence"/>
</dbReference>
<dbReference type="OMA" id="HIQDDDA"/>
<dbReference type="InterPro" id="IPR035127">
    <property type="entry name" value="SL4P"/>
</dbReference>
<protein>
    <submittedName>
        <fullName evidence="4">PB1 domain-containing protein</fullName>
    </submittedName>
</protein>
<feature type="compositionally biased region" description="Polar residues" evidence="1">
    <location>
        <begin position="10"/>
        <end position="21"/>
    </location>
</feature>
<feature type="region of interest" description="Disordered" evidence="1">
    <location>
        <begin position="133"/>
        <end position="192"/>
    </location>
</feature>
<dbReference type="WBParaSite" id="HPLM_0000901501-mRNA-1">
    <property type="protein sequence ID" value="HPLM_0000901501-mRNA-1"/>
    <property type="gene ID" value="HPLM_0000901501"/>
</dbReference>
<name>A0A0N4WEF1_HAEPC</name>
<dbReference type="OrthoDB" id="5868217at2759"/>
<evidence type="ECO:0000313" key="3">
    <source>
        <dbReference type="Proteomes" id="UP000268014"/>
    </source>
</evidence>
<reference evidence="2 3" key="2">
    <citation type="submission" date="2018-11" db="EMBL/GenBank/DDBJ databases">
        <authorList>
            <consortium name="Pathogen Informatics"/>
        </authorList>
    </citation>
    <scope>NUCLEOTIDE SEQUENCE [LARGE SCALE GENOMIC DNA]</scope>
    <source>
        <strain evidence="2 3">MHpl1</strain>
    </source>
</reference>
<dbReference type="Pfam" id="PF17618">
    <property type="entry name" value="SL4P"/>
    <property type="match status" value="1"/>
</dbReference>
<feature type="compositionally biased region" description="Basic and acidic residues" evidence="1">
    <location>
        <begin position="159"/>
        <end position="185"/>
    </location>
</feature>
<feature type="region of interest" description="Disordered" evidence="1">
    <location>
        <begin position="1"/>
        <end position="44"/>
    </location>
</feature>
<evidence type="ECO:0000256" key="1">
    <source>
        <dbReference type="SAM" id="MobiDB-lite"/>
    </source>
</evidence>
<dbReference type="STRING" id="6290.A0A0N4WEF1"/>